<comment type="cofactor">
    <cofactor evidence="7">
        <name>Zn(2+)</name>
        <dbReference type="ChEBI" id="CHEBI:29105"/>
    </cofactor>
    <text evidence="7">Binds 2 Zn(2+) ions per subunit.</text>
</comment>
<evidence type="ECO:0000256" key="5">
    <source>
        <dbReference type="ARBA" id="ARBA00022801"/>
    </source>
</evidence>
<dbReference type="RefSeq" id="WP_102244929.1">
    <property type="nucleotide sequence ID" value="NZ_CP025704.1"/>
</dbReference>
<dbReference type="Gene3D" id="3.40.630.10">
    <property type="entry name" value="Zn peptidases"/>
    <property type="match status" value="1"/>
</dbReference>
<feature type="disulfide bond" evidence="8">
    <location>
        <begin position="338"/>
        <end position="342"/>
    </location>
</feature>
<gene>
    <name evidence="9" type="ORF">C0V70_16290</name>
</gene>
<evidence type="ECO:0000313" key="10">
    <source>
        <dbReference type="Proteomes" id="UP000235584"/>
    </source>
</evidence>
<keyword evidence="5" id="KW-0378">Hydrolase</keyword>
<keyword evidence="6 7" id="KW-0862">Zinc</keyword>
<dbReference type="GO" id="GO:0006508">
    <property type="term" value="P:proteolysis"/>
    <property type="evidence" value="ECO:0007669"/>
    <property type="project" value="UniProtKB-KW"/>
</dbReference>
<evidence type="ECO:0000256" key="2">
    <source>
        <dbReference type="ARBA" id="ARBA00022670"/>
    </source>
</evidence>
<keyword evidence="4" id="KW-0732">Signal</keyword>
<dbReference type="GO" id="GO:0004177">
    <property type="term" value="F:aminopeptidase activity"/>
    <property type="evidence" value="ECO:0007669"/>
    <property type="project" value="UniProtKB-KW"/>
</dbReference>
<dbReference type="EMBL" id="CP025704">
    <property type="protein sequence ID" value="AUN99638.1"/>
    <property type="molecule type" value="Genomic_DNA"/>
</dbReference>
<dbReference type="AlphaFoldDB" id="A0A2K9NVU4"/>
<keyword evidence="10" id="KW-1185">Reference proteome</keyword>
<dbReference type="PANTHER" id="PTHR12147:SF56">
    <property type="entry name" value="AMINOPEPTIDASE YDR415C-RELATED"/>
    <property type="match status" value="1"/>
</dbReference>
<dbReference type="Pfam" id="PF04389">
    <property type="entry name" value="Peptidase_M28"/>
    <property type="match status" value="1"/>
</dbReference>
<accession>A0A2K9NVU4</accession>
<organism evidence="9 10">
    <name type="scientific">Bacteriovorax stolpii</name>
    <name type="common">Bdellovibrio stolpii</name>
    <dbReference type="NCBI Taxonomy" id="960"/>
    <lineage>
        <taxon>Bacteria</taxon>
        <taxon>Pseudomonadati</taxon>
        <taxon>Bdellovibrionota</taxon>
        <taxon>Bacteriovoracia</taxon>
        <taxon>Bacteriovoracales</taxon>
        <taxon>Bacteriovoracaceae</taxon>
        <taxon>Bacteriovorax</taxon>
    </lineage>
</organism>
<dbReference type="GO" id="GO:0046872">
    <property type="term" value="F:metal ion binding"/>
    <property type="evidence" value="ECO:0007669"/>
    <property type="project" value="UniProtKB-KW"/>
</dbReference>
<name>A0A2K9NVU4_BACTC</name>
<evidence type="ECO:0000256" key="4">
    <source>
        <dbReference type="ARBA" id="ARBA00022729"/>
    </source>
</evidence>
<dbReference type="PANTHER" id="PTHR12147">
    <property type="entry name" value="METALLOPEPTIDASE M28 FAMILY MEMBER"/>
    <property type="match status" value="1"/>
</dbReference>
<dbReference type="KEGG" id="bsto:C0V70_16290"/>
<dbReference type="GO" id="GO:0008235">
    <property type="term" value="F:metalloexopeptidase activity"/>
    <property type="evidence" value="ECO:0007669"/>
    <property type="project" value="InterPro"/>
</dbReference>
<sequence>MMKGFKSLSLAVAMIAIPAVSPLATENTKSVYITIDSDALAFSEKTFGRRVESIETKDGISVLKIDEESIPWLSLLMHRNFNRCGGFMVHDDKEEALEQLDSQDGAQLFAKNNMFADYTINQENLVKPLVNEVKADNILATITKLSSFKNRYYKGEFGKQSATWIKDYWSGLVKNRTDATVEFFPHSQWDQPSVILTLKGASDETIVVGGHQDSINGSFGGATSTAPGADDNASGIATISEVIRILADSSYQPQKTIKFMAYAAEEVGLLGSKEISRSFKQKNVNVIGVMQLDMTNFQGTKDLDIVMMRDYTNDQQNNFVGSIIDRYVPGVKWGFDKCGYGCSDHASWHSQGYPASMPFEAKMNDMNHNIHTARDTLAASNGNANHAAKFAKMAVAYIVELDR</sequence>
<evidence type="ECO:0000256" key="6">
    <source>
        <dbReference type="ARBA" id="ARBA00022833"/>
    </source>
</evidence>
<feature type="binding site" evidence="7">
    <location>
        <position position="266"/>
    </location>
    <ligand>
        <name>Zn(2+)</name>
        <dbReference type="ChEBI" id="CHEBI:29105"/>
        <label>2</label>
        <note>catalytic</note>
    </ligand>
</feature>
<dbReference type="InterPro" id="IPR045175">
    <property type="entry name" value="M28_fam"/>
</dbReference>
<keyword evidence="1 9" id="KW-0031">Aminopeptidase</keyword>
<reference evidence="9 10" key="1">
    <citation type="submission" date="2018-01" db="EMBL/GenBank/DDBJ databases">
        <title>Complete genome sequence of Bacteriovorax stolpii DSM12778.</title>
        <authorList>
            <person name="Tang B."/>
            <person name="Chang J."/>
        </authorList>
    </citation>
    <scope>NUCLEOTIDE SEQUENCE [LARGE SCALE GENOMIC DNA]</scope>
    <source>
        <strain evidence="9 10">DSM 12778</strain>
    </source>
</reference>
<evidence type="ECO:0000256" key="7">
    <source>
        <dbReference type="PIRSR" id="PIRSR036685-1"/>
    </source>
</evidence>
<feature type="binding site" evidence="7">
    <location>
        <position position="211"/>
    </location>
    <ligand>
        <name>Zn(2+)</name>
        <dbReference type="ChEBI" id="CHEBI:29105"/>
        <label>1</label>
    </ligand>
</feature>
<dbReference type="Proteomes" id="UP000235584">
    <property type="component" value="Chromosome"/>
</dbReference>
<feature type="binding site" evidence="7">
    <location>
        <position position="293"/>
    </location>
    <ligand>
        <name>Zn(2+)</name>
        <dbReference type="ChEBI" id="CHEBI:29105"/>
        <label>1</label>
    </ligand>
</feature>
<evidence type="ECO:0000256" key="8">
    <source>
        <dbReference type="PIRSR" id="PIRSR036685-2"/>
    </source>
</evidence>
<evidence type="ECO:0000256" key="1">
    <source>
        <dbReference type="ARBA" id="ARBA00022438"/>
    </source>
</evidence>
<evidence type="ECO:0000313" key="9">
    <source>
        <dbReference type="EMBL" id="AUN99638.1"/>
    </source>
</evidence>
<dbReference type="PIRSF" id="PIRSF036685">
    <property type="entry name" value="BacLeuNPeptidase"/>
    <property type="match status" value="1"/>
</dbReference>
<dbReference type="InterPro" id="IPR007484">
    <property type="entry name" value="Peptidase_M28"/>
</dbReference>
<feature type="binding site" evidence="7">
    <location>
        <position position="231"/>
    </location>
    <ligand>
        <name>Zn(2+)</name>
        <dbReference type="ChEBI" id="CHEBI:29105"/>
        <label>1</label>
    </ligand>
</feature>
<keyword evidence="3 7" id="KW-0479">Metal-binding</keyword>
<protein>
    <submittedName>
        <fullName evidence="9">Leucyl aminopeptidase</fullName>
    </submittedName>
</protein>
<dbReference type="InterPro" id="IPR012189">
    <property type="entry name" value="Pept_M28E_Ap1"/>
</dbReference>
<keyword evidence="8" id="KW-1015">Disulfide bond</keyword>
<keyword evidence="2" id="KW-0645">Protease</keyword>
<feature type="binding site" evidence="7">
    <location>
        <position position="371"/>
    </location>
    <ligand>
        <name>Zn(2+)</name>
        <dbReference type="ChEBI" id="CHEBI:29105"/>
        <label>2</label>
        <note>catalytic</note>
    </ligand>
</feature>
<proteinExistence type="predicted"/>
<evidence type="ECO:0000256" key="3">
    <source>
        <dbReference type="ARBA" id="ARBA00022723"/>
    </source>
</evidence>
<dbReference type="SUPFAM" id="SSF53187">
    <property type="entry name" value="Zn-dependent exopeptidases"/>
    <property type="match status" value="1"/>
</dbReference>